<evidence type="ECO:0000256" key="8">
    <source>
        <dbReference type="ARBA" id="ARBA00023136"/>
    </source>
</evidence>
<evidence type="ECO:0000313" key="13">
    <source>
        <dbReference type="EMBL" id="OFE44287.1"/>
    </source>
</evidence>
<dbReference type="AlphaFoldDB" id="A0A1E8E3U1"/>
<evidence type="ECO:0000256" key="4">
    <source>
        <dbReference type="ARBA" id="ARBA00022481"/>
    </source>
</evidence>
<keyword evidence="5" id="KW-0997">Cell inner membrane</keyword>
<comment type="subcellular location">
    <subcellularLocation>
        <location evidence="1">Cell inner membrane</location>
        <topology evidence="1">Single-pass membrane protein</topology>
    </subcellularLocation>
</comment>
<dbReference type="Pfam" id="PF12019">
    <property type="entry name" value="GspH"/>
    <property type="match status" value="1"/>
</dbReference>
<evidence type="ECO:0000256" key="2">
    <source>
        <dbReference type="ARBA" id="ARBA00021549"/>
    </source>
</evidence>
<dbReference type="Pfam" id="PF07963">
    <property type="entry name" value="N_methyl"/>
    <property type="match status" value="1"/>
</dbReference>
<name>A0A1E8E3U1_9GAMM</name>
<organism evidence="13 14">
    <name type="scientific">Acinetobacter towneri</name>
    <dbReference type="NCBI Taxonomy" id="202956"/>
    <lineage>
        <taxon>Bacteria</taxon>
        <taxon>Pseudomonadati</taxon>
        <taxon>Pseudomonadota</taxon>
        <taxon>Gammaproteobacteria</taxon>
        <taxon>Moraxellales</taxon>
        <taxon>Moraxellaceae</taxon>
        <taxon>Acinetobacter</taxon>
    </lineage>
</organism>
<dbReference type="InterPro" id="IPR022346">
    <property type="entry name" value="T2SS_GspH"/>
</dbReference>
<evidence type="ECO:0000256" key="10">
    <source>
        <dbReference type="ARBA" id="ARBA00030775"/>
    </source>
</evidence>
<evidence type="ECO:0000256" key="6">
    <source>
        <dbReference type="ARBA" id="ARBA00022692"/>
    </source>
</evidence>
<evidence type="ECO:0000256" key="11">
    <source>
        <dbReference type="SAM" id="Phobius"/>
    </source>
</evidence>
<comment type="caution">
    <text evidence="13">The sequence shown here is derived from an EMBL/GenBank/DDBJ whole genome shotgun (WGS) entry which is preliminary data.</text>
</comment>
<evidence type="ECO:0000259" key="12">
    <source>
        <dbReference type="Pfam" id="PF12019"/>
    </source>
</evidence>
<keyword evidence="4" id="KW-0488">Methylation</keyword>
<accession>A0A1E8E3U1</accession>
<keyword evidence="7 11" id="KW-1133">Transmembrane helix</keyword>
<dbReference type="InterPro" id="IPR045584">
    <property type="entry name" value="Pilin-like"/>
</dbReference>
<feature type="transmembrane region" description="Helical" evidence="11">
    <location>
        <begin position="12"/>
        <end position="32"/>
    </location>
</feature>
<dbReference type="Proteomes" id="UP000186931">
    <property type="component" value="Unassembled WGS sequence"/>
</dbReference>
<evidence type="ECO:0000256" key="7">
    <source>
        <dbReference type="ARBA" id="ARBA00022989"/>
    </source>
</evidence>
<dbReference type="GO" id="GO:0015628">
    <property type="term" value="P:protein secretion by the type II secretion system"/>
    <property type="evidence" value="ECO:0007669"/>
    <property type="project" value="InterPro"/>
</dbReference>
<comment type="similarity">
    <text evidence="9">Belongs to the GSP H family.</text>
</comment>
<gene>
    <name evidence="13" type="ORF">BJN41_03435</name>
</gene>
<dbReference type="EMBL" id="MKQS01000005">
    <property type="protein sequence ID" value="OFE44287.1"/>
    <property type="molecule type" value="Genomic_DNA"/>
</dbReference>
<keyword evidence="8 11" id="KW-0472">Membrane</keyword>
<dbReference type="STRING" id="202956.BJN41_03435"/>
<feature type="domain" description="General secretion pathway GspH" evidence="12">
    <location>
        <begin position="47"/>
        <end position="161"/>
    </location>
</feature>
<sequence>MSNVRKNGFTLFELIVTLAISAILVMIALPHFHQLMAEQELKRIQYSLQSSLKIARSHAFTHHSNVVICPTQNFVQCSKQNWNTGFLIFMDSNRNRQIDDSEYILYTEKTALKYGTLDWRGTLNIPSVTFNAQQGLPIGSNGSFFYCSTHLTSKRLVLSKMGQTRAEDINIC</sequence>
<keyword evidence="3" id="KW-1003">Cell membrane</keyword>
<evidence type="ECO:0000313" key="14">
    <source>
        <dbReference type="Proteomes" id="UP000186931"/>
    </source>
</evidence>
<reference evidence="13 14" key="1">
    <citation type="submission" date="2016-10" db="EMBL/GenBank/DDBJ databases">
        <title>Genome of airborne Acinetobacter sp. 5-2Ac02 in the hospital environment: Species near to Acinetobacter towneri.</title>
        <authorList>
            <person name="Barbosa B."/>
            <person name="Fernandez-Garcia L."/>
            <person name="Gato E."/>
            <person name="Leao R."/>
            <person name="Albano R."/>
            <person name="Fernandez B."/>
            <person name="Fernandez-Cuenca F."/>
            <person name="Marques E."/>
            <person name="Tomas M."/>
        </authorList>
    </citation>
    <scope>NUCLEOTIDE SEQUENCE [LARGE SCALE GENOMIC DNA]</scope>
    <source>
        <strain evidence="13 14">5-2Ac02</strain>
    </source>
</reference>
<evidence type="ECO:0000256" key="9">
    <source>
        <dbReference type="ARBA" id="ARBA00025772"/>
    </source>
</evidence>
<protein>
    <recommendedName>
        <fullName evidence="2">Type II secretion system protein H</fullName>
    </recommendedName>
    <alternativeName>
        <fullName evidence="10">General secretion pathway protein H</fullName>
    </alternativeName>
</protein>
<evidence type="ECO:0000256" key="5">
    <source>
        <dbReference type="ARBA" id="ARBA00022519"/>
    </source>
</evidence>
<evidence type="ECO:0000256" key="1">
    <source>
        <dbReference type="ARBA" id="ARBA00004377"/>
    </source>
</evidence>
<dbReference type="SUPFAM" id="SSF54523">
    <property type="entry name" value="Pili subunits"/>
    <property type="match status" value="1"/>
</dbReference>
<dbReference type="GO" id="GO:0015627">
    <property type="term" value="C:type II protein secretion system complex"/>
    <property type="evidence" value="ECO:0007669"/>
    <property type="project" value="InterPro"/>
</dbReference>
<dbReference type="GO" id="GO:0005886">
    <property type="term" value="C:plasma membrane"/>
    <property type="evidence" value="ECO:0007669"/>
    <property type="project" value="UniProtKB-SubCell"/>
</dbReference>
<dbReference type="NCBIfam" id="TIGR02532">
    <property type="entry name" value="IV_pilin_GFxxxE"/>
    <property type="match status" value="1"/>
</dbReference>
<dbReference type="RefSeq" id="WP_070153750.1">
    <property type="nucleotide sequence ID" value="NZ_MKQS01000005.1"/>
</dbReference>
<evidence type="ECO:0000256" key="3">
    <source>
        <dbReference type="ARBA" id="ARBA00022475"/>
    </source>
</evidence>
<dbReference type="InterPro" id="IPR012902">
    <property type="entry name" value="N_methyl_site"/>
</dbReference>
<keyword evidence="6 11" id="KW-0812">Transmembrane</keyword>
<proteinExistence type="inferred from homology"/>
<dbReference type="Gene3D" id="3.55.40.10">
    <property type="entry name" value="minor pseudopilin epsh domain"/>
    <property type="match status" value="1"/>
</dbReference>